<dbReference type="InParanoid" id="A0A166MG04"/>
<evidence type="ECO:0000256" key="1">
    <source>
        <dbReference type="SAM" id="MobiDB-lite"/>
    </source>
</evidence>
<name>A0A166MG04_EXIGL</name>
<evidence type="ECO:0000313" key="3">
    <source>
        <dbReference type="Proteomes" id="UP000077266"/>
    </source>
</evidence>
<accession>A0A166MG04</accession>
<feature type="non-terminal residue" evidence="2">
    <location>
        <position position="1"/>
    </location>
</feature>
<protein>
    <submittedName>
        <fullName evidence="2">Uncharacterized protein</fullName>
    </submittedName>
</protein>
<gene>
    <name evidence="2" type="ORF">EXIGLDRAFT_693245</name>
</gene>
<dbReference type="OrthoDB" id="10678032at2759"/>
<keyword evidence="3" id="KW-1185">Reference proteome</keyword>
<feature type="region of interest" description="Disordered" evidence="1">
    <location>
        <begin position="79"/>
        <end position="98"/>
    </location>
</feature>
<dbReference type="Proteomes" id="UP000077266">
    <property type="component" value="Unassembled WGS sequence"/>
</dbReference>
<dbReference type="EMBL" id="KV427251">
    <property type="protein sequence ID" value="KZV77987.1"/>
    <property type="molecule type" value="Genomic_DNA"/>
</dbReference>
<evidence type="ECO:0000313" key="2">
    <source>
        <dbReference type="EMBL" id="KZV77987.1"/>
    </source>
</evidence>
<feature type="compositionally biased region" description="Low complexity" evidence="1">
    <location>
        <begin position="79"/>
        <end position="91"/>
    </location>
</feature>
<proteinExistence type="predicted"/>
<reference evidence="2 3" key="1">
    <citation type="journal article" date="2016" name="Mol. Biol. Evol.">
        <title>Comparative Genomics of Early-Diverging Mushroom-Forming Fungi Provides Insights into the Origins of Lignocellulose Decay Capabilities.</title>
        <authorList>
            <person name="Nagy L.G."/>
            <person name="Riley R."/>
            <person name="Tritt A."/>
            <person name="Adam C."/>
            <person name="Daum C."/>
            <person name="Floudas D."/>
            <person name="Sun H."/>
            <person name="Yadav J.S."/>
            <person name="Pangilinan J."/>
            <person name="Larsson K.H."/>
            <person name="Matsuura K."/>
            <person name="Barry K."/>
            <person name="Labutti K."/>
            <person name="Kuo R."/>
            <person name="Ohm R.A."/>
            <person name="Bhattacharya S.S."/>
            <person name="Shirouzu T."/>
            <person name="Yoshinaga Y."/>
            <person name="Martin F.M."/>
            <person name="Grigoriev I.V."/>
            <person name="Hibbett D.S."/>
        </authorList>
    </citation>
    <scope>NUCLEOTIDE SEQUENCE [LARGE SCALE GENOMIC DNA]</scope>
    <source>
        <strain evidence="2 3">HHB12029</strain>
    </source>
</reference>
<sequence>DGGVAGYNDFGLNGPSTSGGSAQAASGGRGRGQAGGGIQFSVKSSAAGQGIAPAADVLAEENARMVVPIESTRGVEFSTHSSAASAATQSSPTLHTMRGGAFATMGSEFMMGPLPTDDNPRRMRVLNRDMTRLLVEPNPSVHVELRHEDEMPQPDPRALGGRNFERLLKLSERHFQVWRALYNLLRPEQPCLGHTAYDNMCPCAPYQNICKVTVPFNGEWMCFHEIRTGPTTTRTQQQYCYKCLMLFKGLHIEEVKKYEDCKFGNLLPQLLFMFYVNHSAMIESASFFGPGTPRNFEGYWRSLREGEADGYPKYIRYLLLIIDFLGKNQLPLPPP</sequence>
<dbReference type="AlphaFoldDB" id="A0A166MG04"/>
<feature type="region of interest" description="Disordered" evidence="1">
    <location>
        <begin position="1"/>
        <end position="37"/>
    </location>
</feature>
<feature type="compositionally biased region" description="Gly residues" evidence="1">
    <location>
        <begin position="27"/>
        <end position="37"/>
    </location>
</feature>
<organism evidence="2 3">
    <name type="scientific">Exidia glandulosa HHB12029</name>
    <dbReference type="NCBI Taxonomy" id="1314781"/>
    <lineage>
        <taxon>Eukaryota</taxon>
        <taxon>Fungi</taxon>
        <taxon>Dikarya</taxon>
        <taxon>Basidiomycota</taxon>
        <taxon>Agaricomycotina</taxon>
        <taxon>Agaricomycetes</taxon>
        <taxon>Auriculariales</taxon>
        <taxon>Exidiaceae</taxon>
        <taxon>Exidia</taxon>
    </lineage>
</organism>